<comment type="caution">
    <text evidence="1">The sequence shown here is derived from an EMBL/GenBank/DDBJ whole genome shotgun (WGS) entry which is preliminary data.</text>
</comment>
<gene>
    <name evidence="1" type="ORF">DIS07_04490</name>
</gene>
<accession>A0A2U2JBJ4</accession>
<name>A0A2U2JBJ4_9FLAO</name>
<proteinExistence type="predicted"/>
<protein>
    <recommendedName>
        <fullName evidence="3">Adhesin domain-containing protein</fullName>
    </recommendedName>
</protein>
<dbReference type="Proteomes" id="UP000245670">
    <property type="component" value="Unassembled WGS sequence"/>
</dbReference>
<dbReference type="EMBL" id="QFFG01000002">
    <property type="protein sequence ID" value="PWG05709.1"/>
    <property type="molecule type" value="Genomic_DNA"/>
</dbReference>
<dbReference type="RefSeq" id="WP_109404042.1">
    <property type="nucleotide sequence ID" value="NZ_QFFG01000002.1"/>
</dbReference>
<sequence length="215" mass="24980">MRIILYLLLFFSTTFVFSQKKVTKKLETSAIKINIYTIGLDDIILEKSESNFVEVFLYAENYDEQLIKILDNNKNLDIKFSFEGYETREVIFRKFITKRLQRANVVVKIPVGKEVYIYGENVDIESKNLKNNLAIYIENGIIKLNKIQANTLIKLYSGNVYGVINSNIDVTSNLGKIEVDGISYKKKYQRISKKKRTDLYIKSIKANIFLTTKKT</sequence>
<evidence type="ECO:0008006" key="3">
    <source>
        <dbReference type="Google" id="ProtNLM"/>
    </source>
</evidence>
<organism evidence="1 2">
    <name type="scientific">Polaribacter aquimarinus</name>
    <dbReference type="NCBI Taxonomy" id="2100726"/>
    <lineage>
        <taxon>Bacteria</taxon>
        <taxon>Pseudomonadati</taxon>
        <taxon>Bacteroidota</taxon>
        <taxon>Flavobacteriia</taxon>
        <taxon>Flavobacteriales</taxon>
        <taxon>Flavobacteriaceae</taxon>
    </lineage>
</organism>
<evidence type="ECO:0000313" key="2">
    <source>
        <dbReference type="Proteomes" id="UP000245670"/>
    </source>
</evidence>
<evidence type="ECO:0000313" key="1">
    <source>
        <dbReference type="EMBL" id="PWG05709.1"/>
    </source>
</evidence>
<dbReference type="AlphaFoldDB" id="A0A2U2JBJ4"/>
<keyword evidence="2" id="KW-1185">Reference proteome</keyword>
<dbReference type="OrthoDB" id="1190410at2"/>
<reference evidence="1 2" key="1">
    <citation type="submission" date="2018-05" db="EMBL/GenBank/DDBJ databases">
        <title>Polaribacter aquimarinus sp. nov., isolated from sediment in a sediment of sea.</title>
        <authorList>
            <person name="Lu D."/>
        </authorList>
    </citation>
    <scope>NUCLEOTIDE SEQUENCE [LARGE SCALE GENOMIC DNA]</scope>
    <source>
        <strain evidence="1 2">ZY113</strain>
    </source>
</reference>